<protein>
    <recommendedName>
        <fullName evidence="1">Spermatogenesis-associated protein 20-like TRX domain-containing protein</fullName>
    </recommendedName>
</protein>
<feature type="domain" description="Spermatogenesis-associated protein 20-like TRX" evidence="1">
    <location>
        <begin position="1"/>
        <end position="162"/>
    </location>
</feature>
<evidence type="ECO:0000313" key="2">
    <source>
        <dbReference type="EMBL" id="PSL35279.1"/>
    </source>
</evidence>
<dbReference type="PANTHER" id="PTHR42899">
    <property type="entry name" value="SPERMATOGENESIS-ASSOCIATED PROTEIN 20"/>
    <property type="match status" value="1"/>
</dbReference>
<dbReference type="InterPro" id="IPR024705">
    <property type="entry name" value="Ssp411"/>
</dbReference>
<dbReference type="PANTHER" id="PTHR42899:SF1">
    <property type="entry name" value="SPERMATOGENESIS-ASSOCIATED PROTEIN 20"/>
    <property type="match status" value="1"/>
</dbReference>
<dbReference type="Gene3D" id="1.50.10.20">
    <property type="match status" value="1"/>
</dbReference>
<organism evidence="2 3">
    <name type="scientific">Chitinophaga ginsengisoli</name>
    <dbReference type="NCBI Taxonomy" id="363837"/>
    <lineage>
        <taxon>Bacteria</taxon>
        <taxon>Pseudomonadati</taxon>
        <taxon>Bacteroidota</taxon>
        <taxon>Chitinophagia</taxon>
        <taxon>Chitinophagales</taxon>
        <taxon>Chitinophagaceae</taxon>
        <taxon>Chitinophaga</taxon>
    </lineage>
</organism>
<dbReference type="AlphaFoldDB" id="A0A2P8GMT8"/>
<evidence type="ECO:0000259" key="1">
    <source>
        <dbReference type="Pfam" id="PF03190"/>
    </source>
</evidence>
<dbReference type="InterPro" id="IPR008928">
    <property type="entry name" value="6-hairpin_glycosidase_sf"/>
</dbReference>
<dbReference type="Pfam" id="PF03190">
    <property type="entry name" value="Thioredox_DsbH"/>
    <property type="match status" value="1"/>
</dbReference>
<dbReference type="CDD" id="cd02955">
    <property type="entry name" value="SSP411"/>
    <property type="match status" value="1"/>
</dbReference>
<dbReference type="EMBL" id="PYGK01000001">
    <property type="protein sequence ID" value="PSL35279.1"/>
    <property type="molecule type" value="Genomic_DNA"/>
</dbReference>
<dbReference type="Gene3D" id="3.40.30.10">
    <property type="entry name" value="Glutaredoxin"/>
    <property type="match status" value="1"/>
</dbReference>
<proteinExistence type="predicted"/>
<dbReference type="RefSeq" id="WP_106599882.1">
    <property type="nucleotide sequence ID" value="NZ_PYGK01000001.1"/>
</dbReference>
<name>A0A2P8GMT8_9BACT</name>
<dbReference type="Proteomes" id="UP000240978">
    <property type="component" value="Unassembled WGS sequence"/>
</dbReference>
<accession>A0A2P8GMT8</accession>
<keyword evidence="3" id="KW-1185">Reference proteome</keyword>
<reference evidence="2 3" key="1">
    <citation type="submission" date="2018-03" db="EMBL/GenBank/DDBJ databases">
        <title>Genomic Encyclopedia of Archaeal and Bacterial Type Strains, Phase II (KMG-II): from individual species to whole genera.</title>
        <authorList>
            <person name="Goeker M."/>
        </authorList>
    </citation>
    <scope>NUCLEOTIDE SEQUENCE [LARGE SCALE GENOMIC DNA]</scope>
    <source>
        <strain evidence="2 3">DSM 18107</strain>
    </source>
</reference>
<dbReference type="InterPro" id="IPR004879">
    <property type="entry name" value="Ssp411-like_TRX"/>
</dbReference>
<dbReference type="OrthoDB" id="9762614at2"/>
<dbReference type="SUPFAM" id="SSF48208">
    <property type="entry name" value="Six-hairpin glycosidases"/>
    <property type="match status" value="1"/>
</dbReference>
<dbReference type="PIRSF" id="PIRSF006402">
    <property type="entry name" value="UCP006402_thioredoxin"/>
    <property type="match status" value="1"/>
</dbReference>
<comment type="caution">
    <text evidence="2">The sequence shown here is derived from an EMBL/GenBank/DDBJ whole genome shotgun (WGS) entry which is preliminary data.</text>
</comment>
<gene>
    <name evidence="2" type="ORF">CLV42_10133</name>
</gene>
<dbReference type="InterPro" id="IPR036249">
    <property type="entry name" value="Thioredoxin-like_sf"/>
</dbReference>
<dbReference type="SUPFAM" id="SSF52833">
    <property type="entry name" value="Thioredoxin-like"/>
    <property type="match status" value="1"/>
</dbReference>
<dbReference type="GO" id="GO:0005975">
    <property type="term" value="P:carbohydrate metabolic process"/>
    <property type="evidence" value="ECO:0007669"/>
    <property type="project" value="InterPro"/>
</dbReference>
<sequence length="680" mass="77140">MNRLAKETSPYLLQHAHNPVDWYPWGEEALQKAKAEDKPILVSIGYAACHWCHVMERESFEDEGTARIMNELFINIKIDREERPDLDHIYMDAVQAMTGSGGWPLNVFLTPDKLPFYGGTYFPPVKAFNRPSWKEVLLALSQAFNERREDLETQAENMRDHLTQASRFGEKPIDLQLVPKEELFTKEQCNTIFSNMMQQGDKEWGGFGHAPKFPGTFIIQYLLRYHHSFNEPQALQQALLSLDKMIQGGIYDQLGGGFARYSTDAKWLAPHFEKMLYDNALLVDVMSEAYSLTRNELYARTIADTLGFVTREMTDAGGGFYSALDADSEGVEGKFYTWSREEIEAVLGPDAALFCTFYDVTEEGNWEETNILWITKRAAVFAAENGITEEALEKSLAVSREKLMAVRAKRVRPGLDDKIILGWNALMIHACCRAYAAVGVEQYREMAINAMNFCLNNLQQIDKQSFFHTFKAGVAKYPAFLDDYAWLVRALIALQEVTGDAGWLEKARGLTEYVITNFSDEGGIYFYYTEAGQTDVIVRKKEVYDGATPSGNAVMASNLIYLSIVYDKKHWSERGVAMLAGQSQMAVRYSTSFGVWAGLLLQLVNGTKEIAVVGNDYKSRMQDTNRHYIPFKVLVGSTTDIPGIPLLEQRERPGETLVYVCEDYHCIKPVNYIEEIINLK</sequence>
<evidence type="ECO:0000313" key="3">
    <source>
        <dbReference type="Proteomes" id="UP000240978"/>
    </source>
</evidence>